<dbReference type="InterPro" id="IPR006508">
    <property type="entry name" value="PsdUridine_synth_RluA-like"/>
</dbReference>
<evidence type="ECO:0000259" key="2">
    <source>
        <dbReference type="Pfam" id="PF00849"/>
    </source>
</evidence>
<dbReference type="InterPro" id="IPR020103">
    <property type="entry name" value="PsdUridine_synth_cat_dom_sf"/>
</dbReference>
<comment type="similarity">
    <text evidence="1">Belongs to the pseudouridine synthase RluA family.</text>
</comment>
<dbReference type="InterPro" id="IPR006145">
    <property type="entry name" value="PsdUridine_synth_RsuA/RluA"/>
</dbReference>
<dbReference type="Pfam" id="PF00849">
    <property type="entry name" value="PseudoU_synth_2"/>
    <property type="match status" value="1"/>
</dbReference>
<sequence length="239" mass="26668">MLKPLEIISQTTDFVVVNKPAGLSFHSETGPGLVVLAEQQLATKLYPIHRLDKLTSGLLILARSSKAAAALTELFTTRQISKYYLALSTQKPLKKQGWIKGDMQPARRGAWRLTTTQSHPAVTYFVSHGYQEWPFRAFLLRPYTGKTHQLRVALKSQAAAILGDTLYGGSTADRMYLHAFALAFIYQGESYQFTLLPDSGAQFAALMTAKLPETWYTPWDVSWPAAPKLSESLTTLRDE</sequence>
<dbReference type="Gene3D" id="3.30.2350.10">
    <property type="entry name" value="Pseudouridine synthase"/>
    <property type="match status" value="1"/>
</dbReference>
<dbReference type="PANTHER" id="PTHR21600:SF87">
    <property type="entry name" value="RNA PSEUDOURIDYLATE SYNTHASE DOMAIN-CONTAINING PROTEIN 1"/>
    <property type="match status" value="1"/>
</dbReference>
<gene>
    <name evidence="3" type="ORF">GCM10008111_15050</name>
</gene>
<dbReference type="SUPFAM" id="SSF55120">
    <property type="entry name" value="Pseudouridine synthase"/>
    <property type="match status" value="1"/>
</dbReference>
<dbReference type="InterPro" id="IPR006224">
    <property type="entry name" value="PsdUridine_synth_RluA-like_CS"/>
</dbReference>
<protein>
    <submittedName>
        <fullName evidence="3">RNA pseudouridine synthase</fullName>
    </submittedName>
</protein>
<dbReference type="NCBIfam" id="TIGR01621">
    <property type="entry name" value="RluA-like"/>
    <property type="match status" value="1"/>
</dbReference>
<proteinExistence type="inferred from homology"/>
<dbReference type="PANTHER" id="PTHR21600">
    <property type="entry name" value="MITOCHONDRIAL RNA PSEUDOURIDINE SYNTHASE"/>
    <property type="match status" value="1"/>
</dbReference>
<dbReference type="EMBL" id="BMYR01000005">
    <property type="protein sequence ID" value="GGW59890.1"/>
    <property type="molecule type" value="Genomic_DNA"/>
</dbReference>
<dbReference type="PROSITE" id="PS01129">
    <property type="entry name" value="PSI_RLU"/>
    <property type="match status" value="1"/>
</dbReference>
<accession>A0ABQ2WKE8</accession>
<name>A0ABQ2WKE8_9ALTE</name>
<comment type="caution">
    <text evidence="3">The sequence shown here is derived from an EMBL/GenBank/DDBJ whole genome shotgun (WGS) entry which is preliminary data.</text>
</comment>
<dbReference type="RefSeq" id="WP_189482106.1">
    <property type="nucleotide sequence ID" value="NZ_BMYR01000005.1"/>
</dbReference>
<dbReference type="CDD" id="cd02869">
    <property type="entry name" value="PseudoU_synth_RluA_like"/>
    <property type="match status" value="1"/>
</dbReference>
<keyword evidence="4" id="KW-1185">Reference proteome</keyword>
<evidence type="ECO:0000313" key="4">
    <source>
        <dbReference type="Proteomes" id="UP000634667"/>
    </source>
</evidence>
<evidence type="ECO:0000313" key="3">
    <source>
        <dbReference type="EMBL" id="GGW59890.1"/>
    </source>
</evidence>
<evidence type="ECO:0000256" key="1">
    <source>
        <dbReference type="ARBA" id="ARBA00010876"/>
    </source>
</evidence>
<reference evidence="4" key="1">
    <citation type="journal article" date="2019" name="Int. J. Syst. Evol. Microbiol.">
        <title>The Global Catalogue of Microorganisms (GCM) 10K type strain sequencing project: providing services to taxonomists for standard genome sequencing and annotation.</title>
        <authorList>
            <consortium name="The Broad Institute Genomics Platform"/>
            <consortium name="The Broad Institute Genome Sequencing Center for Infectious Disease"/>
            <person name="Wu L."/>
            <person name="Ma J."/>
        </authorList>
    </citation>
    <scope>NUCLEOTIDE SEQUENCE [LARGE SCALE GENOMIC DNA]</scope>
    <source>
        <strain evidence="4">KCTC 23723</strain>
    </source>
</reference>
<dbReference type="InterPro" id="IPR050188">
    <property type="entry name" value="RluA_PseudoU_synthase"/>
</dbReference>
<organism evidence="3 4">
    <name type="scientific">Alishewanella tabrizica</name>
    <dbReference type="NCBI Taxonomy" id="671278"/>
    <lineage>
        <taxon>Bacteria</taxon>
        <taxon>Pseudomonadati</taxon>
        <taxon>Pseudomonadota</taxon>
        <taxon>Gammaproteobacteria</taxon>
        <taxon>Alteromonadales</taxon>
        <taxon>Alteromonadaceae</taxon>
        <taxon>Alishewanella</taxon>
    </lineage>
</organism>
<dbReference type="Proteomes" id="UP000634667">
    <property type="component" value="Unassembled WGS sequence"/>
</dbReference>
<feature type="domain" description="Pseudouridine synthase RsuA/RluA-like" evidence="2">
    <location>
        <begin position="13"/>
        <end position="155"/>
    </location>
</feature>